<evidence type="ECO:0000256" key="1">
    <source>
        <dbReference type="SAM" id="Coils"/>
    </source>
</evidence>
<dbReference type="EMBL" id="HF563609">
    <property type="protein sequence ID" value="CDI40296.1"/>
    <property type="molecule type" value="Genomic_DNA"/>
</dbReference>
<evidence type="ECO:0000313" key="3">
    <source>
        <dbReference type="Proteomes" id="UP000010802"/>
    </source>
</evidence>
<dbReference type="eggNOG" id="COG1337">
    <property type="taxonomic scope" value="Bacteria"/>
</dbReference>
<dbReference type="RefSeq" id="WP_023211309.1">
    <property type="nucleotide sequence ID" value="NC_015519.1"/>
</dbReference>
<evidence type="ECO:0008006" key="4">
    <source>
        <dbReference type="Google" id="ProtNLM"/>
    </source>
</evidence>
<feature type="coiled-coil region" evidence="1">
    <location>
        <begin position="418"/>
        <end position="445"/>
    </location>
</feature>
<dbReference type="OrthoDB" id="482771at2"/>
<organism evidence="2 3">
    <name type="scientific">Tepidanaerobacter acetatoxydans (strain DSM 21804 / JCM 16047 / Re1)</name>
    <dbReference type="NCBI Taxonomy" id="1209989"/>
    <lineage>
        <taxon>Bacteria</taxon>
        <taxon>Bacillati</taxon>
        <taxon>Bacillota</taxon>
        <taxon>Clostridia</taxon>
        <taxon>Thermosediminibacterales</taxon>
        <taxon>Tepidanaerobacteraceae</taxon>
        <taxon>Tepidanaerobacter</taxon>
    </lineage>
</organism>
<dbReference type="HOGENOM" id="CLU_022984_0_0_9"/>
<keyword evidence="3" id="KW-1185">Reference proteome</keyword>
<accession>U4QIH2</accession>
<gene>
    <name evidence="2" type="ordered locus">TEPIRE1_0131</name>
</gene>
<name>U4QIH2_TEPAE</name>
<dbReference type="Proteomes" id="UP000010802">
    <property type="component" value="Chromosome"/>
</dbReference>
<sequence length="518" mass="60193">MAYLKITINLLSPIILSADVPDNNLTETFDYIPASSLIGLFAAKYISQEHLEYAHNNTNFYKWFLKGDLVFTNAYISEKDDYDEIDMLPTPLCIKKQKKGERILNILLNTEDEQTVFISPYSYIERSTIKTGELAKKINFHHMRDRLRGHTKDEAMFNYEALMPGQIFKGEIYGDSTTLREFRKTFGEKIIGRLGKSRNTEYGEVEISLSKIINEDIDALTDEDLEDEDYILLTFISPCILVNENGFPDPSLPNLKCYLENIWGKDSFEIENCVMRTTSIENYISVWKMKRPIETAISAGSTVKLVFKNNLPFENIKNGFEKMANDGIGERRNEGFGRIKLNMATAEEYYKKTIKPNQNKPESKVPQGAKQIFENVIQNMFKEEFERKAYEDAAGFSCLPSNSLLGKLGLILSKCQKEEEFKKSIDELRNNAKSQLEDCRNKTKRCNLYEYIKNFDTTKIIESIYNDITKADYLKLTKISEYNVKDEKELLLELWKIYFGVFFRRMRQRQKVAKKEVL</sequence>
<dbReference type="AlphaFoldDB" id="U4QIH2"/>
<protein>
    <recommendedName>
        <fullName evidence="4">CRISPR-associated RAMP protein, Csx10 family</fullName>
    </recommendedName>
</protein>
<evidence type="ECO:0000313" key="2">
    <source>
        <dbReference type="EMBL" id="CDI40296.1"/>
    </source>
</evidence>
<dbReference type="KEGG" id="tae:TepiRe1_0131"/>
<reference evidence="3" key="1">
    <citation type="journal article" date="2013" name="Genome Announc.">
        <title>First genome sequence of a syntrophic acetate-oxidizing bacterium, Tepidanaerobacter acetatoxydans strain Re1.</title>
        <authorList>
            <person name="Manzoor S."/>
            <person name="Bongcam-Rudloff E."/>
            <person name="Schnurer A."/>
            <person name="Muller B."/>
        </authorList>
    </citation>
    <scope>NUCLEOTIDE SEQUENCE [LARGE SCALE GENOMIC DNA]</scope>
    <source>
        <strain evidence="3">Re1</strain>
    </source>
</reference>
<proteinExistence type="predicted"/>
<keyword evidence="1" id="KW-0175">Coiled coil</keyword>